<feature type="transmembrane region" description="Helical" evidence="9">
    <location>
        <begin position="114"/>
        <end position="136"/>
    </location>
</feature>
<dbReference type="PROSITE" id="PS50259">
    <property type="entry name" value="G_PROTEIN_RECEP_F3_4"/>
    <property type="match status" value="1"/>
</dbReference>
<sequence length="274" mass="31098">MSSKHRLILIALATFGFFAAFTLLIFTRRNKHNPIVKSASALFVSILALGAIPAYASLFLYMDSASSFKCLARPWLQLTSFSIVVGCLIVKNIRVYFVYCKLPKRKLYLLKDRTMAAVLSALICLEVMLLGGYSSVSNVEVNLSLSYRKEFQYRCINSRSGNQMNQILWGFNGVLLNTILFVAYLSRKVGYAHSELSQLIVIYFCTAISIMLIFILRADDAIRQTESAFNEGVLIWFSTTVPILTQFVPKAIQLYNQEILFVRYLCQVLSQELR</sequence>
<dbReference type="PANTHER" id="PTHR10519">
    <property type="entry name" value="GABA-B RECEPTOR"/>
    <property type="match status" value="1"/>
</dbReference>
<dbReference type="Proteomes" id="UP000193642">
    <property type="component" value="Unassembled WGS sequence"/>
</dbReference>
<keyword evidence="6" id="KW-0675">Receptor</keyword>
<dbReference type="GO" id="GO:0038039">
    <property type="term" value="C:G protein-coupled receptor heterodimeric complex"/>
    <property type="evidence" value="ECO:0007669"/>
    <property type="project" value="TreeGrafter"/>
</dbReference>
<keyword evidence="12" id="KW-1185">Reference proteome</keyword>
<feature type="transmembrane region" description="Helical" evidence="9">
    <location>
        <begin position="197"/>
        <end position="216"/>
    </location>
</feature>
<gene>
    <name evidence="11" type="ORF">BCR33DRAFT_418413</name>
</gene>
<evidence type="ECO:0000256" key="9">
    <source>
        <dbReference type="SAM" id="Phobius"/>
    </source>
</evidence>
<evidence type="ECO:0000256" key="1">
    <source>
        <dbReference type="ARBA" id="ARBA00004141"/>
    </source>
</evidence>
<keyword evidence="5 9" id="KW-0472">Membrane</keyword>
<proteinExistence type="predicted"/>
<evidence type="ECO:0000256" key="4">
    <source>
        <dbReference type="ARBA" id="ARBA00023040"/>
    </source>
</evidence>
<dbReference type="PANTHER" id="PTHR10519:SF20">
    <property type="entry name" value="G-PROTEIN COUPLED RECEPTOR 156-RELATED"/>
    <property type="match status" value="1"/>
</dbReference>
<evidence type="ECO:0000256" key="6">
    <source>
        <dbReference type="ARBA" id="ARBA00023170"/>
    </source>
</evidence>
<evidence type="ECO:0000313" key="11">
    <source>
        <dbReference type="EMBL" id="ORY39125.1"/>
    </source>
</evidence>
<comment type="caution">
    <text evidence="11">The sequence shown here is derived from an EMBL/GenBank/DDBJ whole genome shotgun (WGS) entry which is preliminary data.</text>
</comment>
<feature type="transmembrane region" description="Helical" evidence="9">
    <location>
        <begin position="74"/>
        <end position="93"/>
    </location>
</feature>
<dbReference type="Pfam" id="PF00003">
    <property type="entry name" value="7tm_3"/>
    <property type="match status" value="1"/>
</dbReference>
<reference evidence="11 12" key="1">
    <citation type="submission" date="2016-07" db="EMBL/GenBank/DDBJ databases">
        <title>Pervasive Adenine N6-methylation of Active Genes in Fungi.</title>
        <authorList>
            <consortium name="DOE Joint Genome Institute"/>
            <person name="Mondo S.J."/>
            <person name="Dannebaum R.O."/>
            <person name="Kuo R.C."/>
            <person name="Labutti K."/>
            <person name="Haridas S."/>
            <person name="Kuo A."/>
            <person name="Salamov A."/>
            <person name="Ahrendt S.R."/>
            <person name="Lipzen A."/>
            <person name="Sullivan W."/>
            <person name="Andreopoulos W.B."/>
            <person name="Clum A."/>
            <person name="Lindquist E."/>
            <person name="Daum C."/>
            <person name="Ramamoorthy G.K."/>
            <person name="Gryganskyi A."/>
            <person name="Culley D."/>
            <person name="Magnuson J.K."/>
            <person name="James T.Y."/>
            <person name="O'Malley M.A."/>
            <person name="Stajich J.E."/>
            <person name="Spatafora J.W."/>
            <person name="Visel A."/>
            <person name="Grigoriev I.V."/>
        </authorList>
    </citation>
    <scope>NUCLEOTIDE SEQUENCE [LARGE SCALE GENOMIC DNA]</scope>
    <source>
        <strain evidence="11 12">JEL800</strain>
    </source>
</reference>
<dbReference type="GO" id="GO:0007214">
    <property type="term" value="P:gamma-aminobutyric acid signaling pathway"/>
    <property type="evidence" value="ECO:0007669"/>
    <property type="project" value="TreeGrafter"/>
</dbReference>
<comment type="subcellular location">
    <subcellularLocation>
        <location evidence="1">Membrane</location>
        <topology evidence="1">Multi-pass membrane protein</topology>
    </subcellularLocation>
</comment>
<evidence type="ECO:0000256" key="8">
    <source>
        <dbReference type="ARBA" id="ARBA00023224"/>
    </source>
</evidence>
<feature type="transmembrane region" description="Helical" evidence="9">
    <location>
        <begin position="39"/>
        <end position="62"/>
    </location>
</feature>
<name>A0A1Y2BYI5_9FUNG</name>
<keyword evidence="8" id="KW-0807">Transducer</keyword>
<keyword evidence="2 9" id="KW-0812">Transmembrane</keyword>
<feature type="transmembrane region" description="Helical" evidence="9">
    <location>
        <begin position="167"/>
        <end position="185"/>
    </location>
</feature>
<evidence type="ECO:0000256" key="2">
    <source>
        <dbReference type="ARBA" id="ARBA00022692"/>
    </source>
</evidence>
<evidence type="ECO:0000256" key="5">
    <source>
        <dbReference type="ARBA" id="ARBA00023136"/>
    </source>
</evidence>
<dbReference type="InterPro" id="IPR017978">
    <property type="entry name" value="GPCR_3_C"/>
</dbReference>
<dbReference type="GO" id="GO:0004965">
    <property type="term" value="F:G protein-coupled GABA receptor activity"/>
    <property type="evidence" value="ECO:0007669"/>
    <property type="project" value="InterPro"/>
</dbReference>
<dbReference type="InterPro" id="IPR002455">
    <property type="entry name" value="GPCR3_GABA-B"/>
</dbReference>
<dbReference type="OrthoDB" id="2150267at2759"/>
<feature type="domain" description="G-protein coupled receptors family 3 profile" evidence="10">
    <location>
        <begin position="5"/>
        <end position="250"/>
    </location>
</feature>
<keyword evidence="3 9" id="KW-1133">Transmembrane helix</keyword>
<accession>A0A1Y2BYI5</accession>
<evidence type="ECO:0000256" key="3">
    <source>
        <dbReference type="ARBA" id="ARBA00022989"/>
    </source>
</evidence>
<keyword evidence="4" id="KW-0297">G-protein coupled receptor</keyword>
<evidence type="ECO:0000259" key="10">
    <source>
        <dbReference type="PROSITE" id="PS50259"/>
    </source>
</evidence>
<protein>
    <recommendedName>
        <fullName evidence="10">G-protein coupled receptors family 3 profile domain-containing protein</fullName>
    </recommendedName>
</protein>
<keyword evidence="7" id="KW-0325">Glycoprotein</keyword>
<evidence type="ECO:0000313" key="12">
    <source>
        <dbReference type="Proteomes" id="UP000193642"/>
    </source>
</evidence>
<dbReference type="AlphaFoldDB" id="A0A1Y2BYI5"/>
<dbReference type="EMBL" id="MCGO01000041">
    <property type="protein sequence ID" value="ORY39125.1"/>
    <property type="molecule type" value="Genomic_DNA"/>
</dbReference>
<feature type="transmembrane region" description="Helical" evidence="9">
    <location>
        <begin position="6"/>
        <end position="27"/>
    </location>
</feature>
<evidence type="ECO:0000256" key="7">
    <source>
        <dbReference type="ARBA" id="ARBA00023180"/>
    </source>
</evidence>
<dbReference type="STRING" id="329046.A0A1Y2BYI5"/>
<organism evidence="11 12">
    <name type="scientific">Rhizoclosmatium globosum</name>
    <dbReference type="NCBI Taxonomy" id="329046"/>
    <lineage>
        <taxon>Eukaryota</taxon>
        <taxon>Fungi</taxon>
        <taxon>Fungi incertae sedis</taxon>
        <taxon>Chytridiomycota</taxon>
        <taxon>Chytridiomycota incertae sedis</taxon>
        <taxon>Chytridiomycetes</taxon>
        <taxon>Chytridiales</taxon>
        <taxon>Chytriomycetaceae</taxon>
        <taxon>Rhizoclosmatium</taxon>
    </lineage>
</organism>